<proteinExistence type="predicted"/>
<gene>
    <name evidence="2" type="ORF">E6O51_18390</name>
</gene>
<evidence type="ECO:0000313" key="3">
    <source>
        <dbReference type="Proteomes" id="UP000307956"/>
    </source>
</evidence>
<reference evidence="2 3" key="1">
    <citation type="submission" date="2019-04" db="EMBL/GenBank/DDBJ databases">
        <title>Azoarcus rhizosphaerae sp. nov. isolated from rhizosphere of Ficus religiosa.</title>
        <authorList>
            <person name="Lin S.-Y."/>
            <person name="Hameed A."/>
            <person name="Hsu Y.-H."/>
            <person name="Young C.-C."/>
        </authorList>
    </citation>
    <scope>NUCLEOTIDE SEQUENCE [LARGE SCALE GENOMIC DNA]</scope>
    <source>
        <strain evidence="2 3">CC-YHH848</strain>
    </source>
</reference>
<evidence type="ECO:0000313" key="2">
    <source>
        <dbReference type="EMBL" id="THF57266.1"/>
    </source>
</evidence>
<feature type="region of interest" description="Disordered" evidence="1">
    <location>
        <begin position="1"/>
        <end position="79"/>
    </location>
</feature>
<dbReference type="EMBL" id="SSOD01000018">
    <property type="protein sequence ID" value="THF57266.1"/>
    <property type="molecule type" value="Genomic_DNA"/>
</dbReference>
<keyword evidence="3" id="KW-1185">Reference proteome</keyword>
<feature type="region of interest" description="Disordered" evidence="1">
    <location>
        <begin position="207"/>
        <end position="248"/>
    </location>
</feature>
<protein>
    <submittedName>
        <fullName evidence="2">Uncharacterized protein</fullName>
    </submittedName>
</protein>
<dbReference type="Proteomes" id="UP000307956">
    <property type="component" value="Unassembled WGS sequence"/>
</dbReference>
<accession>A0A4S4AEQ4</accession>
<comment type="caution">
    <text evidence="2">The sequence shown here is derived from an EMBL/GenBank/DDBJ whole genome shotgun (WGS) entry which is preliminary data.</text>
</comment>
<name>A0A4S4AEQ4_9RHOO</name>
<evidence type="ECO:0000256" key="1">
    <source>
        <dbReference type="SAM" id="MobiDB-lite"/>
    </source>
</evidence>
<dbReference type="AlphaFoldDB" id="A0A4S4AEQ4"/>
<dbReference type="RefSeq" id="WP_136386471.1">
    <property type="nucleotide sequence ID" value="NZ_SSOD01000018.1"/>
</dbReference>
<sequence length="248" mass="25583">MTDRPVRLNLDLPRMGGEPAGSQNGGGQPGAARDDDVARFRQALGRDGQQPAAEGGTGQGGERPQEEEKSSPFGLFGRLSGGAQERADAAAAGLPGFPSPFLPGTSAAGAAEPAAPAAPLPRAAAEVVGAVAERILVSADGGQEIRVLIRNEVLPGVEVRIVQEQGRWVMDFAVGNAGSLALLQGAGARLAAELSRRLRREVEVRVGDPQRADEEGEAQVFVEDRSGEATPLAGLPSITLADEGSREE</sequence>
<organism evidence="2 3">
    <name type="scientific">Pseudothauera rhizosphaerae</name>
    <dbReference type="NCBI Taxonomy" id="2565932"/>
    <lineage>
        <taxon>Bacteria</taxon>
        <taxon>Pseudomonadati</taxon>
        <taxon>Pseudomonadota</taxon>
        <taxon>Betaproteobacteria</taxon>
        <taxon>Rhodocyclales</taxon>
        <taxon>Zoogloeaceae</taxon>
        <taxon>Pseudothauera</taxon>
    </lineage>
</organism>